<organism evidence="1">
    <name type="scientific">marine metagenome</name>
    <dbReference type="NCBI Taxonomy" id="408172"/>
    <lineage>
        <taxon>unclassified sequences</taxon>
        <taxon>metagenomes</taxon>
        <taxon>ecological metagenomes</taxon>
    </lineage>
</organism>
<evidence type="ECO:0000313" key="1">
    <source>
        <dbReference type="EMBL" id="SVB96177.1"/>
    </source>
</evidence>
<dbReference type="AlphaFoldDB" id="A0A382IA89"/>
<dbReference type="EMBL" id="UINC01065973">
    <property type="protein sequence ID" value="SVB96177.1"/>
    <property type="molecule type" value="Genomic_DNA"/>
</dbReference>
<protein>
    <submittedName>
        <fullName evidence="1">Uncharacterized protein</fullName>
    </submittedName>
</protein>
<gene>
    <name evidence="1" type="ORF">METZ01_LOCUS249031</name>
</gene>
<sequence length="124" mass="14416">MLRLLEFVSKQDLDQVEKYADRLFAAVGIDVEFTRHFLDRVNDTRNKKPISTAELVRLFRLSYKKYGKKIPKMGPKAQAVIHDMETDINMPFVLNIDRSGMLDLVAKTVMRKKNFKTSNPKLEV</sequence>
<reference evidence="1" key="1">
    <citation type="submission" date="2018-05" db="EMBL/GenBank/DDBJ databases">
        <authorList>
            <person name="Lanie J.A."/>
            <person name="Ng W.-L."/>
            <person name="Kazmierczak K.M."/>
            <person name="Andrzejewski T.M."/>
            <person name="Davidsen T.M."/>
            <person name="Wayne K.J."/>
            <person name="Tettelin H."/>
            <person name="Glass J.I."/>
            <person name="Rusch D."/>
            <person name="Podicherti R."/>
            <person name="Tsui H.-C.T."/>
            <person name="Winkler M.E."/>
        </authorList>
    </citation>
    <scope>NUCLEOTIDE SEQUENCE</scope>
</reference>
<accession>A0A382IA89</accession>
<proteinExistence type="predicted"/>
<name>A0A382IA89_9ZZZZ</name>